<dbReference type="Pfam" id="PF06738">
    <property type="entry name" value="ThrE"/>
    <property type="match status" value="1"/>
</dbReference>
<keyword evidence="5 8" id="KW-0472">Membrane</keyword>
<feature type="domain" description="Threonine/serine exporter-like N-terminal" evidence="9">
    <location>
        <begin position="77"/>
        <end position="317"/>
    </location>
</feature>
<evidence type="ECO:0000256" key="5">
    <source>
        <dbReference type="ARBA" id="ARBA00023136"/>
    </source>
</evidence>
<feature type="transmembrane region" description="Helical" evidence="8">
    <location>
        <begin position="301"/>
        <end position="319"/>
    </location>
</feature>
<feature type="transmembrane region" description="Helical" evidence="8">
    <location>
        <begin position="262"/>
        <end position="280"/>
    </location>
</feature>
<evidence type="ECO:0000256" key="8">
    <source>
        <dbReference type="SAM" id="Phobius"/>
    </source>
</evidence>
<dbReference type="Pfam" id="PF12821">
    <property type="entry name" value="ThrE_2"/>
    <property type="match status" value="1"/>
</dbReference>
<comment type="similarity">
    <text evidence="6">Belongs to the ThrE exporter (TC 2.A.79) family.</text>
</comment>
<keyword evidence="2" id="KW-1003">Cell membrane</keyword>
<comment type="subcellular location">
    <subcellularLocation>
        <location evidence="1">Cell membrane</location>
        <topology evidence="1">Multi-pass membrane protein</topology>
    </subcellularLocation>
</comment>
<evidence type="ECO:0000313" key="12">
    <source>
        <dbReference type="Proteomes" id="UP001595872"/>
    </source>
</evidence>
<feature type="transmembrane region" description="Helical" evidence="8">
    <location>
        <begin position="195"/>
        <end position="221"/>
    </location>
</feature>
<feature type="transmembrane region" description="Helical" evidence="8">
    <location>
        <begin position="363"/>
        <end position="381"/>
    </location>
</feature>
<keyword evidence="3 8" id="KW-0812">Transmembrane</keyword>
<evidence type="ECO:0000313" key="11">
    <source>
        <dbReference type="EMBL" id="MFC4913600.1"/>
    </source>
</evidence>
<feature type="transmembrane region" description="Helical" evidence="8">
    <location>
        <begin position="444"/>
        <end position="468"/>
    </location>
</feature>
<accession>A0ABV9UE00</accession>
<feature type="transmembrane region" description="Helical" evidence="8">
    <location>
        <begin position="414"/>
        <end position="432"/>
    </location>
</feature>
<evidence type="ECO:0000259" key="9">
    <source>
        <dbReference type="Pfam" id="PF06738"/>
    </source>
</evidence>
<organism evidence="11 12">
    <name type="scientific">Actinomadura gamaensis</name>
    <dbReference type="NCBI Taxonomy" id="1763541"/>
    <lineage>
        <taxon>Bacteria</taxon>
        <taxon>Bacillati</taxon>
        <taxon>Actinomycetota</taxon>
        <taxon>Actinomycetes</taxon>
        <taxon>Streptosporangiales</taxon>
        <taxon>Thermomonosporaceae</taxon>
        <taxon>Actinomadura</taxon>
    </lineage>
</organism>
<dbReference type="InterPro" id="IPR024528">
    <property type="entry name" value="ThrE_2"/>
</dbReference>
<feature type="domain" description="Threonine/Serine exporter ThrE" evidence="10">
    <location>
        <begin position="343"/>
        <end position="466"/>
    </location>
</feature>
<dbReference type="EMBL" id="JBHSIT010000018">
    <property type="protein sequence ID" value="MFC4913600.1"/>
    <property type="molecule type" value="Genomic_DNA"/>
</dbReference>
<dbReference type="PANTHER" id="PTHR34390">
    <property type="entry name" value="UPF0442 PROTEIN YJJB-RELATED"/>
    <property type="match status" value="1"/>
</dbReference>
<proteinExistence type="inferred from homology"/>
<dbReference type="Proteomes" id="UP001595872">
    <property type="component" value="Unassembled WGS sequence"/>
</dbReference>
<feature type="transmembrane region" description="Helical" evidence="8">
    <location>
        <begin position="387"/>
        <end position="407"/>
    </location>
</feature>
<evidence type="ECO:0000256" key="6">
    <source>
        <dbReference type="ARBA" id="ARBA00034125"/>
    </source>
</evidence>
<feature type="transmembrane region" description="Helical" evidence="8">
    <location>
        <begin position="233"/>
        <end position="256"/>
    </location>
</feature>
<dbReference type="InterPro" id="IPR010619">
    <property type="entry name" value="ThrE-like_N"/>
</dbReference>
<feature type="transmembrane region" description="Helical" evidence="8">
    <location>
        <begin position="339"/>
        <end position="356"/>
    </location>
</feature>
<gene>
    <name evidence="11" type="ORF">ACFPCY_40325</name>
</gene>
<evidence type="ECO:0000256" key="7">
    <source>
        <dbReference type="SAM" id="MobiDB-lite"/>
    </source>
</evidence>
<dbReference type="PANTHER" id="PTHR34390:SF2">
    <property type="entry name" value="SUCCINATE TRANSPORTER SUBUNIT YJJP-RELATED"/>
    <property type="match status" value="1"/>
</dbReference>
<dbReference type="InterPro" id="IPR050539">
    <property type="entry name" value="ThrE_Dicarb/AminoAcid_Exp"/>
</dbReference>
<evidence type="ECO:0000256" key="1">
    <source>
        <dbReference type="ARBA" id="ARBA00004651"/>
    </source>
</evidence>
<reference evidence="12" key="1">
    <citation type="journal article" date="2019" name="Int. J. Syst. Evol. Microbiol.">
        <title>The Global Catalogue of Microorganisms (GCM) 10K type strain sequencing project: providing services to taxonomists for standard genome sequencing and annotation.</title>
        <authorList>
            <consortium name="The Broad Institute Genomics Platform"/>
            <consortium name="The Broad Institute Genome Sequencing Center for Infectious Disease"/>
            <person name="Wu L."/>
            <person name="Ma J."/>
        </authorList>
    </citation>
    <scope>NUCLEOTIDE SEQUENCE [LARGE SCALE GENOMIC DNA]</scope>
    <source>
        <strain evidence="12">KLKA75</strain>
    </source>
</reference>
<sequence>MDEEHDEAGGRAETEPDAATDADADEGADEGEGDEAAWPGESDPATTTGENPLAAMEAALRGGREPGVGTDAYATLDLALRIGELLLAGGDTAESVDRAMGRIARAYGLPHTEIDVTLAAVGMSYLPRGDRPPVTAERRVRRRTPNYTRLVAVDQMVRDATAGKLGLQQAKFRLSDIIGRPTAYPHWTQATALSVLGGAGGILVGGGLYAALAAFVATLLGDRTGAWLGRRGIADFFQMALGAAIGTLVTVLLVATDAPVRSGSVIIGVVIALIPGRALVVSMQDGIAGDLVTGTTRLVEVLFVITAILSGIGAVTYVAARNGVPISLENLPSAPTTVAAPQTFGAAAIAVAFAVYHLVSRTLLPPIALGGMLAWAVLIEMRGLDLPAAPATAIAATVVGLLGTAYARLARVPALVCVTPCIAPLMPGTLMYRGMLELTTGRTGHAALVLVEALATALAIGAGVYIGGELLRLVRPARRVLRPPRRVRT</sequence>
<evidence type="ECO:0000259" key="10">
    <source>
        <dbReference type="Pfam" id="PF12821"/>
    </source>
</evidence>
<comment type="caution">
    <text evidence="11">The sequence shown here is derived from an EMBL/GenBank/DDBJ whole genome shotgun (WGS) entry which is preliminary data.</text>
</comment>
<feature type="compositionally biased region" description="Acidic residues" evidence="7">
    <location>
        <begin position="15"/>
        <end position="35"/>
    </location>
</feature>
<feature type="region of interest" description="Disordered" evidence="7">
    <location>
        <begin position="1"/>
        <end position="49"/>
    </location>
</feature>
<dbReference type="RefSeq" id="WP_378264678.1">
    <property type="nucleotide sequence ID" value="NZ_JBHSIT010000018.1"/>
</dbReference>
<protein>
    <submittedName>
        <fullName evidence="11">Threonine/serine exporter ThrE family protein</fullName>
    </submittedName>
</protein>
<keyword evidence="4 8" id="KW-1133">Transmembrane helix</keyword>
<name>A0ABV9UE00_9ACTN</name>
<evidence type="ECO:0000256" key="3">
    <source>
        <dbReference type="ARBA" id="ARBA00022692"/>
    </source>
</evidence>
<evidence type="ECO:0000256" key="2">
    <source>
        <dbReference type="ARBA" id="ARBA00022475"/>
    </source>
</evidence>
<keyword evidence="12" id="KW-1185">Reference proteome</keyword>
<evidence type="ECO:0000256" key="4">
    <source>
        <dbReference type="ARBA" id="ARBA00022989"/>
    </source>
</evidence>